<dbReference type="EMBL" id="GGEC01072620">
    <property type="protein sequence ID" value="MBX53104.1"/>
    <property type="molecule type" value="Transcribed_RNA"/>
</dbReference>
<dbReference type="AlphaFoldDB" id="A0A2P2PEF4"/>
<name>A0A2P2PEF4_RHIMU</name>
<accession>A0A2P2PEF4</accession>
<sequence length="31" mass="3625">MAYFHLHQRILNLVHPQIQVPFPDPSTISPK</sequence>
<evidence type="ECO:0000313" key="1">
    <source>
        <dbReference type="EMBL" id="MBX53104.1"/>
    </source>
</evidence>
<organism evidence="1">
    <name type="scientific">Rhizophora mucronata</name>
    <name type="common">Asiatic mangrove</name>
    <dbReference type="NCBI Taxonomy" id="61149"/>
    <lineage>
        <taxon>Eukaryota</taxon>
        <taxon>Viridiplantae</taxon>
        <taxon>Streptophyta</taxon>
        <taxon>Embryophyta</taxon>
        <taxon>Tracheophyta</taxon>
        <taxon>Spermatophyta</taxon>
        <taxon>Magnoliopsida</taxon>
        <taxon>eudicotyledons</taxon>
        <taxon>Gunneridae</taxon>
        <taxon>Pentapetalae</taxon>
        <taxon>rosids</taxon>
        <taxon>fabids</taxon>
        <taxon>Malpighiales</taxon>
        <taxon>Rhizophoraceae</taxon>
        <taxon>Rhizophora</taxon>
    </lineage>
</organism>
<reference evidence="1" key="1">
    <citation type="submission" date="2018-02" db="EMBL/GenBank/DDBJ databases">
        <title>Rhizophora mucronata_Transcriptome.</title>
        <authorList>
            <person name="Meera S.P."/>
            <person name="Sreeshan A."/>
            <person name="Augustine A."/>
        </authorList>
    </citation>
    <scope>NUCLEOTIDE SEQUENCE</scope>
    <source>
        <tissue evidence="1">Leaf</tissue>
    </source>
</reference>
<protein>
    <submittedName>
        <fullName evidence="1">Uncharacterized protein</fullName>
    </submittedName>
</protein>
<proteinExistence type="predicted"/>